<dbReference type="Proteomes" id="UP001500002">
    <property type="component" value="Unassembled WGS sequence"/>
</dbReference>
<gene>
    <name evidence="1" type="ORF">GCM10009749_35260</name>
</gene>
<evidence type="ECO:0000313" key="1">
    <source>
        <dbReference type="EMBL" id="GAA1821460.1"/>
    </source>
</evidence>
<organism evidence="1 2">
    <name type="scientific">Agromyces neolithicus</name>
    <dbReference type="NCBI Taxonomy" id="269420"/>
    <lineage>
        <taxon>Bacteria</taxon>
        <taxon>Bacillati</taxon>
        <taxon>Actinomycetota</taxon>
        <taxon>Actinomycetes</taxon>
        <taxon>Micrococcales</taxon>
        <taxon>Microbacteriaceae</taxon>
        <taxon>Agromyces</taxon>
    </lineage>
</organism>
<reference evidence="2" key="1">
    <citation type="journal article" date="2019" name="Int. J. Syst. Evol. Microbiol.">
        <title>The Global Catalogue of Microorganisms (GCM) 10K type strain sequencing project: providing services to taxonomists for standard genome sequencing and annotation.</title>
        <authorList>
            <consortium name="The Broad Institute Genomics Platform"/>
            <consortium name="The Broad Institute Genome Sequencing Center for Infectious Disease"/>
            <person name="Wu L."/>
            <person name="Ma J."/>
        </authorList>
    </citation>
    <scope>NUCLEOTIDE SEQUENCE [LARGE SCALE GENOMIC DNA]</scope>
    <source>
        <strain evidence="2">JCM 14322</strain>
    </source>
</reference>
<name>A0ABP4YNA8_9MICO</name>
<protein>
    <submittedName>
        <fullName evidence="1">Uncharacterized protein</fullName>
    </submittedName>
</protein>
<accession>A0ABP4YNA8</accession>
<proteinExistence type="predicted"/>
<dbReference type="RefSeq" id="WP_344298036.1">
    <property type="nucleotide sequence ID" value="NZ_BAAANJ010000028.1"/>
</dbReference>
<evidence type="ECO:0000313" key="2">
    <source>
        <dbReference type="Proteomes" id="UP001500002"/>
    </source>
</evidence>
<sequence>MVYSRHTTPRWRSIKDLIKRLRKLIALLIDMLRLVDALNA</sequence>
<dbReference type="EMBL" id="BAAANJ010000028">
    <property type="protein sequence ID" value="GAA1821460.1"/>
    <property type="molecule type" value="Genomic_DNA"/>
</dbReference>
<comment type="caution">
    <text evidence="1">The sequence shown here is derived from an EMBL/GenBank/DDBJ whole genome shotgun (WGS) entry which is preliminary data.</text>
</comment>
<keyword evidence="2" id="KW-1185">Reference proteome</keyword>